<dbReference type="RefSeq" id="WP_184677517.1">
    <property type="nucleotide sequence ID" value="NZ_JACHGY010000001.1"/>
</dbReference>
<dbReference type="EMBL" id="JACHGY010000001">
    <property type="protein sequence ID" value="MBB6429968.1"/>
    <property type="molecule type" value="Genomic_DNA"/>
</dbReference>
<evidence type="ECO:0008006" key="3">
    <source>
        <dbReference type="Google" id="ProtNLM"/>
    </source>
</evidence>
<reference evidence="1 2" key="1">
    <citation type="submission" date="2020-08" db="EMBL/GenBank/DDBJ databases">
        <title>Genomic Encyclopedia of Type Strains, Phase IV (KMG-IV): sequencing the most valuable type-strain genomes for metagenomic binning, comparative biology and taxonomic classification.</title>
        <authorList>
            <person name="Goeker M."/>
        </authorList>
    </citation>
    <scope>NUCLEOTIDE SEQUENCE [LARGE SCALE GENOMIC DNA]</scope>
    <source>
        <strain evidence="1 2">DSM 103725</strain>
    </source>
</reference>
<sequence length="249" mass="28407">MVDRLGPIMSYLRKQTDTPRRPTPCGGHDTELPFFTVSRQAGAGGEPLAHRLAERLNLFDLSDRPWSTFDRELVERVASDHNLSAELIDTIGMGGRNWLEDMFETMTTRPLMRPGELELYRSVAETVMALAEAGRVVLVGQGAAFITQQRTGGIHVRLVAPLSHRIETTAWARQLTRREALEYIRRTERRREAFFRRFWPDQSLTAESFTVTFNTAHSTTDQQVDALIAMLPQYAPQRILDTVELHESR</sequence>
<dbReference type="Pfam" id="PF13189">
    <property type="entry name" value="Cytidylate_kin2"/>
    <property type="match status" value="1"/>
</dbReference>
<dbReference type="AlphaFoldDB" id="A0A7X0H624"/>
<evidence type="ECO:0000313" key="2">
    <source>
        <dbReference type="Proteomes" id="UP000541810"/>
    </source>
</evidence>
<gene>
    <name evidence="1" type="ORF">HNQ40_001774</name>
</gene>
<comment type="caution">
    <text evidence="1">The sequence shown here is derived from an EMBL/GenBank/DDBJ whole genome shotgun (WGS) entry which is preliminary data.</text>
</comment>
<keyword evidence="2" id="KW-1185">Reference proteome</keyword>
<dbReference type="Proteomes" id="UP000541810">
    <property type="component" value="Unassembled WGS sequence"/>
</dbReference>
<organism evidence="1 2">
    <name type="scientific">Algisphaera agarilytica</name>
    <dbReference type="NCBI Taxonomy" id="1385975"/>
    <lineage>
        <taxon>Bacteria</taxon>
        <taxon>Pseudomonadati</taxon>
        <taxon>Planctomycetota</taxon>
        <taxon>Phycisphaerae</taxon>
        <taxon>Phycisphaerales</taxon>
        <taxon>Phycisphaeraceae</taxon>
        <taxon>Algisphaera</taxon>
    </lineage>
</organism>
<evidence type="ECO:0000313" key="1">
    <source>
        <dbReference type="EMBL" id="MBB6429968.1"/>
    </source>
</evidence>
<accession>A0A7X0H624</accession>
<protein>
    <recommendedName>
        <fullName evidence="3">Cytidylate kinase</fullName>
    </recommendedName>
</protein>
<name>A0A7X0H624_9BACT</name>
<dbReference type="InterPro" id="IPR027417">
    <property type="entry name" value="P-loop_NTPase"/>
</dbReference>
<proteinExistence type="predicted"/>
<dbReference type="Gene3D" id="3.40.50.300">
    <property type="entry name" value="P-loop containing nucleotide triphosphate hydrolases"/>
    <property type="match status" value="1"/>
</dbReference>